<organism evidence="2 3">
    <name type="scientific">Glycine soja</name>
    <name type="common">Wild soybean</name>
    <dbReference type="NCBI Taxonomy" id="3848"/>
    <lineage>
        <taxon>Eukaryota</taxon>
        <taxon>Viridiplantae</taxon>
        <taxon>Streptophyta</taxon>
        <taxon>Embryophyta</taxon>
        <taxon>Tracheophyta</taxon>
        <taxon>Spermatophyta</taxon>
        <taxon>Magnoliopsida</taxon>
        <taxon>eudicotyledons</taxon>
        <taxon>Gunneridae</taxon>
        <taxon>Pentapetalae</taxon>
        <taxon>rosids</taxon>
        <taxon>fabids</taxon>
        <taxon>Fabales</taxon>
        <taxon>Fabaceae</taxon>
        <taxon>Papilionoideae</taxon>
        <taxon>50 kb inversion clade</taxon>
        <taxon>NPAAA clade</taxon>
        <taxon>indigoferoid/millettioid clade</taxon>
        <taxon>Phaseoleae</taxon>
        <taxon>Glycine</taxon>
        <taxon>Glycine subgen. Soja</taxon>
    </lineage>
</organism>
<protein>
    <recommendedName>
        <fullName evidence="1">PORR domain-containing protein</fullName>
    </recommendedName>
</protein>
<dbReference type="InterPro" id="IPR021099">
    <property type="entry name" value="PORR_domain"/>
</dbReference>
<feature type="domain" description="PORR" evidence="1">
    <location>
        <begin position="8"/>
        <end position="91"/>
    </location>
</feature>
<evidence type="ECO:0000259" key="1">
    <source>
        <dbReference type="Pfam" id="PF11955"/>
    </source>
</evidence>
<evidence type="ECO:0000313" key="2">
    <source>
        <dbReference type="EMBL" id="RZB64910.1"/>
    </source>
</evidence>
<dbReference type="Proteomes" id="UP000289340">
    <property type="component" value="Chromosome 15"/>
</dbReference>
<evidence type="ECO:0000313" key="3">
    <source>
        <dbReference type="Proteomes" id="UP000289340"/>
    </source>
</evidence>
<dbReference type="AlphaFoldDB" id="A0A445GUE0"/>
<name>A0A445GUE0_GLYSO</name>
<keyword evidence="3" id="KW-1185">Reference proteome</keyword>
<comment type="caution">
    <text evidence="2">The sequence shown here is derived from an EMBL/GenBank/DDBJ whole genome shotgun (WGS) entry which is preliminary data.</text>
</comment>
<sequence>MGFPNTLIFSIVVENNERRVLEMVNWDPLLTVSALEKEFVVDEDSAKRKFRFSVKYEKDLDLELDDSRKLNLLNTLPLVFSYSNVAEVATSILLGQNRDVLGFVLEGCV</sequence>
<dbReference type="GO" id="GO:0003723">
    <property type="term" value="F:RNA binding"/>
    <property type="evidence" value="ECO:0007669"/>
    <property type="project" value="InterPro"/>
</dbReference>
<reference evidence="2 3" key="1">
    <citation type="submission" date="2018-09" db="EMBL/GenBank/DDBJ databases">
        <title>A high-quality reference genome of wild soybean provides a powerful tool to mine soybean genomes.</title>
        <authorList>
            <person name="Xie M."/>
            <person name="Chung C.Y.L."/>
            <person name="Li M.-W."/>
            <person name="Wong F.-L."/>
            <person name="Chan T.-F."/>
            <person name="Lam H.-M."/>
        </authorList>
    </citation>
    <scope>NUCLEOTIDE SEQUENCE [LARGE SCALE GENOMIC DNA]</scope>
    <source>
        <strain evidence="3">cv. W05</strain>
        <tissue evidence="2">Hypocotyl of etiolated seedlings</tissue>
    </source>
</reference>
<accession>A0A445GUE0</accession>
<dbReference type="EMBL" id="QZWG01000015">
    <property type="protein sequence ID" value="RZB64910.1"/>
    <property type="molecule type" value="Genomic_DNA"/>
</dbReference>
<dbReference type="Pfam" id="PF11955">
    <property type="entry name" value="PORR"/>
    <property type="match status" value="1"/>
</dbReference>
<gene>
    <name evidence="2" type="ORF">D0Y65_041111</name>
</gene>
<proteinExistence type="predicted"/>